<evidence type="ECO:0000256" key="6">
    <source>
        <dbReference type="ARBA" id="ARBA00023242"/>
    </source>
</evidence>
<keyword evidence="7" id="KW-1133">Transmembrane helix</keyword>
<dbReference type="PANTHER" id="PTHR36206:SF12">
    <property type="entry name" value="ASPERCRYPTIN BIOSYNTHESIS CLUSTER-SPECIFIC TRANSCRIPTION REGULATOR ATNN-RELATED"/>
    <property type="match status" value="1"/>
</dbReference>
<dbReference type="STRING" id="573508.A0A1E3BA48"/>
<dbReference type="GO" id="GO:0003677">
    <property type="term" value="F:DNA binding"/>
    <property type="evidence" value="ECO:0007669"/>
    <property type="project" value="UniProtKB-KW"/>
</dbReference>
<evidence type="ECO:0000256" key="4">
    <source>
        <dbReference type="ARBA" id="ARBA00023125"/>
    </source>
</evidence>
<gene>
    <name evidence="8" type="ORF">SI65_06597</name>
</gene>
<name>A0A1E3BA48_ASPCR</name>
<comment type="caution">
    <text evidence="8">The sequence shown here is derived from an EMBL/GenBank/DDBJ whole genome shotgun (WGS) entry which is preliminary data.</text>
</comment>
<keyword evidence="2" id="KW-0862">Zinc</keyword>
<dbReference type="EMBL" id="JXNT01000007">
    <property type="protein sequence ID" value="ODM17809.1"/>
    <property type="molecule type" value="Genomic_DNA"/>
</dbReference>
<feature type="transmembrane region" description="Helical" evidence="7">
    <location>
        <begin position="138"/>
        <end position="155"/>
    </location>
</feature>
<dbReference type="VEuPathDB" id="FungiDB:SI65_06597"/>
<keyword evidence="9" id="KW-1185">Reference proteome</keyword>
<evidence type="ECO:0000256" key="1">
    <source>
        <dbReference type="ARBA" id="ARBA00022723"/>
    </source>
</evidence>
<dbReference type="OrthoDB" id="2593732at2759"/>
<protein>
    <recommendedName>
        <fullName evidence="10">Transcription factor domain-containing protein</fullName>
    </recommendedName>
</protein>
<keyword evidence="7" id="KW-0812">Transmembrane</keyword>
<evidence type="ECO:0000256" key="7">
    <source>
        <dbReference type="SAM" id="Phobius"/>
    </source>
</evidence>
<evidence type="ECO:0008006" key="10">
    <source>
        <dbReference type="Google" id="ProtNLM"/>
    </source>
</evidence>
<evidence type="ECO:0000256" key="2">
    <source>
        <dbReference type="ARBA" id="ARBA00022833"/>
    </source>
</evidence>
<evidence type="ECO:0000256" key="5">
    <source>
        <dbReference type="ARBA" id="ARBA00023163"/>
    </source>
</evidence>
<dbReference type="InterPro" id="IPR052360">
    <property type="entry name" value="Transcr_Regulatory_Proteins"/>
</dbReference>
<keyword evidence="3" id="KW-0805">Transcription regulation</keyword>
<keyword evidence="5" id="KW-0804">Transcription</keyword>
<dbReference type="Proteomes" id="UP000094569">
    <property type="component" value="Unassembled WGS sequence"/>
</dbReference>
<organism evidence="8 9">
    <name type="scientific">Aspergillus cristatus</name>
    <name type="common">Chinese Fuzhuan brick tea-fermentation fungus</name>
    <name type="synonym">Eurotium cristatum</name>
    <dbReference type="NCBI Taxonomy" id="573508"/>
    <lineage>
        <taxon>Eukaryota</taxon>
        <taxon>Fungi</taxon>
        <taxon>Dikarya</taxon>
        <taxon>Ascomycota</taxon>
        <taxon>Pezizomycotina</taxon>
        <taxon>Eurotiomycetes</taxon>
        <taxon>Eurotiomycetidae</taxon>
        <taxon>Eurotiales</taxon>
        <taxon>Aspergillaceae</taxon>
        <taxon>Aspergillus</taxon>
        <taxon>Aspergillus subgen. Aspergillus</taxon>
    </lineage>
</organism>
<dbReference type="AlphaFoldDB" id="A0A1E3BA48"/>
<dbReference type="GO" id="GO:0046872">
    <property type="term" value="F:metal ion binding"/>
    <property type="evidence" value="ECO:0007669"/>
    <property type="project" value="UniProtKB-KW"/>
</dbReference>
<sequence length="222" mass="25374">MNLSTRAKNSLVFNTEDESERDENGLFRHRDTYNASMQFSAILRTLTGECQLALTQWMHAFDALHRRTRANMSVQETVSTSVLWLGYTVLYTLFARDFSKGEMGYDVYAQDFDNALSHALVAIRHHHRHSSQQQNRQQMFSLGLGIMSSLYFVAIKCRHRSVKDMALYALSAAPLQEGLWNRDSAFLMTRVLVEMEEKFRIPGTVGPEGIPVEARIIGVNFC</sequence>
<keyword evidence="4" id="KW-0238">DNA-binding</keyword>
<evidence type="ECO:0000313" key="9">
    <source>
        <dbReference type="Proteomes" id="UP000094569"/>
    </source>
</evidence>
<reference evidence="8 9" key="1">
    <citation type="journal article" date="2016" name="BMC Genomics">
        <title>Comparative genomic and transcriptomic analyses of the Fuzhuan brick tea-fermentation fungus Aspergillus cristatus.</title>
        <authorList>
            <person name="Ge Y."/>
            <person name="Wang Y."/>
            <person name="Liu Y."/>
            <person name="Tan Y."/>
            <person name="Ren X."/>
            <person name="Zhang X."/>
            <person name="Hyde K.D."/>
            <person name="Liu Y."/>
            <person name="Liu Z."/>
        </authorList>
    </citation>
    <scope>NUCLEOTIDE SEQUENCE [LARGE SCALE GENOMIC DNA]</scope>
    <source>
        <strain evidence="8 9">GZAAS20.1005</strain>
    </source>
</reference>
<keyword evidence="7" id="KW-0472">Membrane</keyword>
<keyword evidence="6" id="KW-0539">Nucleus</keyword>
<dbReference type="PANTHER" id="PTHR36206">
    <property type="entry name" value="ASPERCRYPTIN BIOSYNTHESIS CLUSTER-SPECIFIC TRANSCRIPTION REGULATOR ATNN-RELATED"/>
    <property type="match status" value="1"/>
</dbReference>
<evidence type="ECO:0000256" key="3">
    <source>
        <dbReference type="ARBA" id="ARBA00023015"/>
    </source>
</evidence>
<evidence type="ECO:0000313" key="8">
    <source>
        <dbReference type="EMBL" id="ODM17809.1"/>
    </source>
</evidence>
<keyword evidence="1" id="KW-0479">Metal-binding</keyword>
<accession>A0A1E3BA48</accession>
<proteinExistence type="predicted"/>